<feature type="signal peptide" evidence="1">
    <location>
        <begin position="1"/>
        <end position="20"/>
    </location>
</feature>
<keyword evidence="3" id="KW-1185">Reference proteome</keyword>
<dbReference type="AlphaFoldDB" id="A0A7N0V720"/>
<name>A0A7N0V720_KALFE</name>
<evidence type="ECO:0000313" key="3">
    <source>
        <dbReference type="Proteomes" id="UP000594263"/>
    </source>
</evidence>
<dbReference type="Proteomes" id="UP000594263">
    <property type="component" value="Unplaced"/>
</dbReference>
<evidence type="ECO:0000313" key="2">
    <source>
        <dbReference type="EnsemblPlants" id="Kaladp0247s0004.1.v1.1"/>
    </source>
</evidence>
<sequence length="48" mass="5423">MASPRITLIPFLLHLTVTAGDYRLEKRSIDKLGAKWAVGDCCWWLGYG</sequence>
<dbReference type="EnsemblPlants" id="Kaladp0247s0004.1.v1.1">
    <property type="protein sequence ID" value="Kaladp0247s0004.1.v1.1"/>
    <property type="gene ID" value="Kaladp0247s0004.v1.1"/>
</dbReference>
<reference evidence="2" key="1">
    <citation type="submission" date="2021-01" db="UniProtKB">
        <authorList>
            <consortium name="EnsemblPlants"/>
        </authorList>
    </citation>
    <scope>IDENTIFICATION</scope>
</reference>
<feature type="chain" id="PRO_5029758903" evidence="1">
    <location>
        <begin position="21"/>
        <end position="48"/>
    </location>
</feature>
<protein>
    <submittedName>
        <fullName evidence="2">Uncharacterized protein</fullName>
    </submittedName>
</protein>
<keyword evidence="1" id="KW-0732">Signal</keyword>
<accession>A0A7N0V720</accession>
<proteinExistence type="predicted"/>
<dbReference type="Gramene" id="Kaladp0247s0004.1.v1.1">
    <property type="protein sequence ID" value="Kaladp0247s0004.1.v1.1"/>
    <property type="gene ID" value="Kaladp0247s0004.v1.1"/>
</dbReference>
<organism evidence="2 3">
    <name type="scientific">Kalanchoe fedtschenkoi</name>
    <name type="common">Lavender scallops</name>
    <name type="synonym">South American air plant</name>
    <dbReference type="NCBI Taxonomy" id="63787"/>
    <lineage>
        <taxon>Eukaryota</taxon>
        <taxon>Viridiplantae</taxon>
        <taxon>Streptophyta</taxon>
        <taxon>Embryophyta</taxon>
        <taxon>Tracheophyta</taxon>
        <taxon>Spermatophyta</taxon>
        <taxon>Magnoliopsida</taxon>
        <taxon>eudicotyledons</taxon>
        <taxon>Gunneridae</taxon>
        <taxon>Pentapetalae</taxon>
        <taxon>Saxifragales</taxon>
        <taxon>Crassulaceae</taxon>
        <taxon>Kalanchoe</taxon>
    </lineage>
</organism>
<evidence type="ECO:0000256" key="1">
    <source>
        <dbReference type="SAM" id="SignalP"/>
    </source>
</evidence>